<organism evidence="4 5">
    <name type="scientific">Flavilitoribacter nigricans (strain ATCC 23147 / DSM 23189 / NBRC 102662 / NCIMB 1420 / SS-2)</name>
    <name type="common">Lewinella nigricans</name>
    <dbReference type="NCBI Taxonomy" id="1122177"/>
    <lineage>
        <taxon>Bacteria</taxon>
        <taxon>Pseudomonadati</taxon>
        <taxon>Bacteroidota</taxon>
        <taxon>Saprospiria</taxon>
        <taxon>Saprospirales</taxon>
        <taxon>Lewinellaceae</taxon>
        <taxon>Flavilitoribacter</taxon>
    </lineage>
</organism>
<dbReference type="SUPFAM" id="SSF103647">
    <property type="entry name" value="TSP type-3 repeat"/>
    <property type="match status" value="1"/>
</dbReference>
<evidence type="ECO:0000313" key="5">
    <source>
        <dbReference type="Proteomes" id="UP000223913"/>
    </source>
</evidence>
<dbReference type="PANTHER" id="PTHR10199:SF110">
    <property type="entry name" value="TSP C-TERMINAL DOMAIN-CONTAINING PROTEIN"/>
    <property type="match status" value="1"/>
</dbReference>
<dbReference type="PANTHER" id="PTHR10199">
    <property type="entry name" value="THROMBOSPONDIN"/>
    <property type="match status" value="1"/>
</dbReference>
<evidence type="ECO:0000256" key="1">
    <source>
        <dbReference type="ARBA" id="ARBA00022729"/>
    </source>
</evidence>
<dbReference type="GO" id="GO:0007155">
    <property type="term" value="P:cell adhesion"/>
    <property type="evidence" value="ECO:0007669"/>
    <property type="project" value="InterPro"/>
</dbReference>
<dbReference type="InterPro" id="IPR028974">
    <property type="entry name" value="TSP_type-3_rpt"/>
</dbReference>
<proteinExistence type="predicted"/>
<evidence type="ECO:0000259" key="3">
    <source>
        <dbReference type="Pfam" id="PF18962"/>
    </source>
</evidence>
<dbReference type="Pfam" id="PF18962">
    <property type="entry name" value="Por_Secre_tail"/>
    <property type="match status" value="1"/>
</dbReference>
<comment type="caution">
    <text evidence="4">The sequence shown here is derived from an EMBL/GenBank/DDBJ whole genome shotgun (WGS) entry which is preliminary data.</text>
</comment>
<gene>
    <name evidence="4" type="ORF">CRP01_04400</name>
</gene>
<keyword evidence="2" id="KW-0106">Calcium</keyword>
<name>A0A2D0NHM3_FLAN2</name>
<dbReference type="PROSITE" id="PS51234">
    <property type="entry name" value="TSP3"/>
    <property type="match status" value="1"/>
</dbReference>
<reference evidence="4 5" key="1">
    <citation type="submission" date="2017-10" db="EMBL/GenBank/DDBJ databases">
        <title>The draft genome sequence of Lewinella nigricans NBRC 102662.</title>
        <authorList>
            <person name="Wang K."/>
        </authorList>
    </citation>
    <scope>NUCLEOTIDE SEQUENCE [LARGE SCALE GENOMIC DNA]</scope>
    <source>
        <strain evidence="4 5">NBRC 102662</strain>
    </source>
</reference>
<dbReference type="InterPro" id="IPR017897">
    <property type="entry name" value="Thrombospondin_3_rpt"/>
</dbReference>
<dbReference type="Proteomes" id="UP000223913">
    <property type="component" value="Unassembled WGS sequence"/>
</dbReference>
<dbReference type="FunFam" id="4.10.1080.10:FF:000001">
    <property type="entry name" value="Thrombospondin 3"/>
    <property type="match status" value="1"/>
</dbReference>
<accession>A0A2D0NHM3</accession>
<dbReference type="InterPro" id="IPR026444">
    <property type="entry name" value="Secre_tail"/>
</dbReference>
<keyword evidence="1" id="KW-0732">Signal</keyword>
<evidence type="ECO:0000256" key="2">
    <source>
        <dbReference type="ARBA" id="ARBA00022837"/>
    </source>
</evidence>
<evidence type="ECO:0000313" key="4">
    <source>
        <dbReference type="EMBL" id="PHN08002.1"/>
    </source>
</evidence>
<dbReference type="NCBIfam" id="TIGR04183">
    <property type="entry name" value="Por_Secre_tail"/>
    <property type="match status" value="1"/>
</dbReference>
<dbReference type="EMBL" id="PDUD01000004">
    <property type="protein sequence ID" value="PHN08002.1"/>
    <property type="molecule type" value="Genomic_DNA"/>
</dbReference>
<dbReference type="Gene3D" id="4.10.1080.10">
    <property type="entry name" value="TSP type-3 repeat"/>
    <property type="match status" value="2"/>
</dbReference>
<dbReference type="RefSeq" id="WP_099148792.1">
    <property type="nucleotide sequence ID" value="NZ_PDUD01000004.1"/>
</dbReference>
<dbReference type="GO" id="GO:0005509">
    <property type="term" value="F:calcium ion binding"/>
    <property type="evidence" value="ECO:0007669"/>
    <property type="project" value="InterPro"/>
</dbReference>
<keyword evidence="5" id="KW-1185">Reference proteome</keyword>
<protein>
    <recommendedName>
        <fullName evidence="3">Secretion system C-terminal sorting domain-containing protein</fullName>
    </recommendedName>
</protein>
<dbReference type="Pfam" id="PF02412">
    <property type="entry name" value="TSP_3"/>
    <property type="match status" value="4"/>
</dbReference>
<feature type="domain" description="Secretion system C-terminal sorting" evidence="3">
    <location>
        <begin position="1459"/>
        <end position="1536"/>
    </location>
</feature>
<dbReference type="OrthoDB" id="976756at2"/>
<sequence>MRKDTFLKGGLTILVIFFALNTTWAQSMTVTQINKGNDYYFEVELKIRPDQKGCDCNATQRVYVASASDDSKQYAEKTRAASTSNWTVRLKFPRTGKDTEDIRVVFAETGFNKHPAFPDFPCQLSCLSIADEYLTVKTQRLRAPKVEWWDNGSGGIGMTWTNESDVPANLIDWVLYKNNNGPKSLGSQTSYSDTPAKGQTHEYRVSIHVPKFANPNETWSETIMFRPPDGIIRGKVATKPGVSGLGTPVQGVEVCAVQTNNIPGRWAPGAQYCTTTDAEGNYTISDIYYGADEGTFRIEARKAGHGFDPAFRTRTLSPQISTENNVNFIDTTSFLVKGQVVQQTGSFTCGLPEVEMLLDGQDLGFRTDNNGNFSILVEQAGTYKIRPRYKDHTFQQTEATVVVTQPINGLSFTSQAVDTISGYVHASCERYIGQAEVRIFSTGSCLDTTIMTDPETGYYQMVLPAREYTVTVKNFSATEASDLNDAEVVGFFQDKNISLLEGDQQVNFTYRRPPIIQLTGLEGAPCTGLDHPVLEQHQVYPLIIEVWEEVGVCPVDTGLLTIVDRICEAEQIITLPISQGRVAYELKAGTPNIIQPYLKNFSVSADVDGRIANLQRDLIVTGVRAREKTFATVSPELPLLILRDPPGDASSSYLQKNTTLETALRFSALTDKVNNPWVEAKLGTTIEVGVGITTEYAFWGMIGASTEIGASTVNNEEYIVSYSVGENFSTSDNEAVTGQQGDVFMGAALNLIYALADEVIYDPDNCRILTDVSLILGNDGFATTYTYTESHIRNSLLPDLSRLRDLNATNNPDTAAYFADQIAVWEQALQRNEELKEKAKFKENRSFSANAPYESTVSSSSTESISIEFNQLISQEVAVELGFEVAGSGVSGGNRYTFRMETGESETQTTTKETTTGFILNDDDEGDFYSVDIKTDPVYNTPVFELVSGRSSCPLEPGTQPRDDLQISAEELVKTDVDPNKSAVFKLLLGNISQSEEARTYLLQFNQASNPDAARIRVGGSEVQGPISYTINPFQQVEVTVEVERGPLAYSYDGLEFTLSSDCDPDVSQSVTISAFFTSDCSPIRINDTDAAWLVNSTDDQTLDVQLTDYDKTKLQRVEIEIAAAGTNNWETLQSVEADQLADDMNAMAVPVDLGHLHEGNYQVRARLLCDQGFVYSEKWNGLVDRSPPMVFGQPEPVDDEYLPGDLISVSFNEPLNCLNLTKDNITVKRLSDDVILDAQFGCSGNQLIILPEGNFAAQVGENYEIRVAKVADQYGNAIEEPVVWKFAIGAGAGNPNPDMDGDGIPDTADNCLLAANALQSDIDGDGIGDSCDEDVDGDGIVNALDNAPIFSNPDQLDSDNNGIGDVAEPDADGDQDGIVNSMDNCINQKNGDQADLDQDGIGDACDEDIDGDGIPNYKDNCQTTPNALQEDEDQDGIGDACKNTVGTQELDYLNDLQIYPNPGDESVFVRMGSDRSRKISLELYDVFGRQRQQQTISVFAGQSSTYSLATWQLPAGMYYLVLKDEQRVRAQQLVIAH</sequence>
<dbReference type="InterPro" id="IPR003367">
    <property type="entry name" value="Thrombospondin_3-like_rpt"/>
</dbReference>